<comment type="caution">
    <text evidence="6">The sequence shown here is derived from an EMBL/GenBank/DDBJ whole genome shotgun (WGS) entry which is preliminary data.</text>
</comment>
<evidence type="ECO:0000313" key="6">
    <source>
        <dbReference type="EMBL" id="MFF4772535.1"/>
    </source>
</evidence>
<reference evidence="6 7" key="1">
    <citation type="submission" date="2024-10" db="EMBL/GenBank/DDBJ databases">
        <title>The Natural Products Discovery Center: Release of the First 8490 Sequenced Strains for Exploring Actinobacteria Biosynthetic Diversity.</title>
        <authorList>
            <person name="Kalkreuter E."/>
            <person name="Kautsar S.A."/>
            <person name="Yang D."/>
            <person name="Bader C.D."/>
            <person name="Teijaro C.N."/>
            <person name="Fluegel L."/>
            <person name="Davis C.M."/>
            <person name="Simpson J.R."/>
            <person name="Lauterbach L."/>
            <person name="Steele A.D."/>
            <person name="Gui C."/>
            <person name="Meng S."/>
            <person name="Li G."/>
            <person name="Viehrig K."/>
            <person name="Ye F."/>
            <person name="Su P."/>
            <person name="Kiefer A.F."/>
            <person name="Nichols A."/>
            <person name="Cepeda A.J."/>
            <person name="Yan W."/>
            <person name="Fan B."/>
            <person name="Jiang Y."/>
            <person name="Adhikari A."/>
            <person name="Zheng C.-J."/>
            <person name="Schuster L."/>
            <person name="Cowan T.M."/>
            <person name="Smanski M.J."/>
            <person name="Chevrette M.G."/>
            <person name="De Carvalho L.P.S."/>
            <person name="Shen B."/>
        </authorList>
    </citation>
    <scope>NUCLEOTIDE SEQUENCE [LARGE SCALE GENOMIC DNA]</scope>
    <source>
        <strain evidence="6 7">NPDC001281</strain>
    </source>
</reference>
<dbReference type="SUPFAM" id="SSF54001">
    <property type="entry name" value="Cysteine proteinases"/>
    <property type="match status" value="1"/>
</dbReference>
<sequence>MKPLPLTGVQALPAVVPLVTTARALELIRNTAYYLVQRDEFPCRVIPYTRMQLGKPYAWGAEGPGAFDCSGLMMRAHQHAGIAIPRVAADQWRHGPRGQEQPGDLVFMRPEPPVGPGRVGVVVIPDQMIHALQAGDVVRYASHADRSDAVGFTRPALLPEEKR</sequence>
<dbReference type="PANTHER" id="PTHR47359">
    <property type="entry name" value="PEPTIDOGLYCAN DL-ENDOPEPTIDASE CWLO"/>
    <property type="match status" value="1"/>
</dbReference>
<evidence type="ECO:0000256" key="2">
    <source>
        <dbReference type="ARBA" id="ARBA00022670"/>
    </source>
</evidence>
<dbReference type="InterPro" id="IPR000064">
    <property type="entry name" value="NLP_P60_dom"/>
</dbReference>
<dbReference type="Proteomes" id="UP001602119">
    <property type="component" value="Unassembled WGS sequence"/>
</dbReference>
<dbReference type="InterPro" id="IPR038765">
    <property type="entry name" value="Papain-like_cys_pep_sf"/>
</dbReference>
<protein>
    <submittedName>
        <fullName evidence="6">C40 family peptidase</fullName>
    </submittedName>
</protein>
<name>A0ABW6UZP8_MICFU</name>
<dbReference type="InterPro" id="IPR051794">
    <property type="entry name" value="PG_Endopeptidase_C40"/>
</dbReference>
<gene>
    <name evidence="6" type="ORF">ACFY05_06720</name>
</gene>
<dbReference type="Gene3D" id="3.90.1720.10">
    <property type="entry name" value="endopeptidase domain like (from Nostoc punctiforme)"/>
    <property type="match status" value="1"/>
</dbReference>
<dbReference type="PANTHER" id="PTHR47359:SF3">
    <property type="entry name" value="NLP_P60 DOMAIN-CONTAINING PROTEIN-RELATED"/>
    <property type="match status" value="1"/>
</dbReference>
<evidence type="ECO:0000256" key="3">
    <source>
        <dbReference type="ARBA" id="ARBA00022801"/>
    </source>
</evidence>
<comment type="similarity">
    <text evidence="1">Belongs to the peptidase C40 family.</text>
</comment>
<proteinExistence type="inferred from homology"/>
<keyword evidence="3" id="KW-0378">Hydrolase</keyword>
<feature type="domain" description="NlpC/P60" evidence="5">
    <location>
        <begin position="39"/>
        <end position="163"/>
    </location>
</feature>
<evidence type="ECO:0000256" key="1">
    <source>
        <dbReference type="ARBA" id="ARBA00007074"/>
    </source>
</evidence>
<dbReference type="PROSITE" id="PS51935">
    <property type="entry name" value="NLPC_P60"/>
    <property type="match status" value="1"/>
</dbReference>
<dbReference type="Pfam" id="PF00877">
    <property type="entry name" value="NLPC_P60"/>
    <property type="match status" value="1"/>
</dbReference>
<evidence type="ECO:0000259" key="5">
    <source>
        <dbReference type="PROSITE" id="PS51935"/>
    </source>
</evidence>
<keyword evidence="7" id="KW-1185">Reference proteome</keyword>
<dbReference type="RefSeq" id="WP_387340946.1">
    <property type="nucleotide sequence ID" value="NZ_JBIAXI010000003.1"/>
</dbReference>
<evidence type="ECO:0000256" key="4">
    <source>
        <dbReference type="ARBA" id="ARBA00022807"/>
    </source>
</evidence>
<dbReference type="EMBL" id="JBIAXI010000003">
    <property type="protein sequence ID" value="MFF4772535.1"/>
    <property type="molecule type" value="Genomic_DNA"/>
</dbReference>
<keyword evidence="4" id="KW-0788">Thiol protease</keyword>
<keyword evidence="2" id="KW-0645">Protease</keyword>
<evidence type="ECO:0000313" key="7">
    <source>
        <dbReference type="Proteomes" id="UP001602119"/>
    </source>
</evidence>
<accession>A0ABW6UZP8</accession>
<organism evidence="6 7">
    <name type="scientific">Microtetraspora fusca</name>
    <dbReference type="NCBI Taxonomy" id="1997"/>
    <lineage>
        <taxon>Bacteria</taxon>
        <taxon>Bacillati</taxon>
        <taxon>Actinomycetota</taxon>
        <taxon>Actinomycetes</taxon>
        <taxon>Streptosporangiales</taxon>
        <taxon>Streptosporangiaceae</taxon>
        <taxon>Microtetraspora</taxon>
    </lineage>
</organism>